<reference evidence="9 10" key="1">
    <citation type="journal article" date="2020" name="Microbiol. Resour. Announc.">
        <title>Draft Genome Sequence of a Cladosporium Species Isolated from the Mesophotic Ascidian Didemnum maculosum.</title>
        <authorList>
            <person name="Gioti A."/>
            <person name="Siaperas R."/>
            <person name="Nikolaivits E."/>
            <person name="Le Goff G."/>
            <person name="Ouazzani J."/>
            <person name="Kotoulas G."/>
            <person name="Topakas E."/>
        </authorList>
    </citation>
    <scope>NUCLEOTIDE SEQUENCE [LARGE SCALE GENOMIC DNA]</scope>
    <source>
        <strain evidence="9 10">TM138-S3</strain>
    </source>
</reference>
<dbReference type="GO" id="GO:0008168">
    <property type="term" value="F:methyltransferase activity"/>
    <property type="evidence" value="ECO:0007669"/>
    <property type="project" value="InterPro"/>
</dbReference>
<comment type="subcellular location">
    <subcellularLocation>
        <location evidence="1">Mitochondrion</location>
    </subcellularLocation>
</comment>
<dbReference type="RefSeq" id="XP_069226440.1">
    <property type="nucleotide sequence ID" value="XM_069376624.1"/>
</dbReference>
<feature type="region of interest" description="Disordered" evidence="8">
    <location>
        <begin position="196"/>
        <end position="215"/>
    </location>
</feature>
<feature type="region of interest" description="Disordered" evidence="8">
    <location>
        <begin position="773"/>
        <end position="828"/>
    </location>
</feature>
<dbReference type="PANTHER" id="PTHR13184:SF5">
    <property type="entry name" value="METHYLTRANSFERASE-LIKE PROTEIN 17, MITOCHONDRIAL"/>
    <property type="match status" value="1"/>
</dbReference>
<feature type="compositionally biased region" description="Acidic residues" evidence="8">
    <location>
        <begin position="260"/>
        <end position="270"/>
    </location>
</feature>
<dbReference type="GO" id="GO:0005763">
    <property type="term" value="C:mitochondrial small ribosomal subunit"/>
    <property type="evidence" value="ECO:0007669"/>
    <property type="project" value="TreeGrafter"/>
</dbReference>
<keyword evidence="5" id="KW-0411">Iron-sulfur</keyword>
<keyword evidence="3" id="KW-0809">Transit peptide</keyword>
<dbReference type="InterPro" id="IPR015324">
    <property type="entry name" value="Ribosomal_Rsm22-like"/>
</dbReference>
<feature type="region of interest" description="Disordered" evidence="8">
    <location>
        <begin position="431"/>
        <end position="456"/>
    </location>
</feature>
<evidence type="ECO:0000256" key="4">
    <source>
        <dbReference type="ARBA" id="ARBA00023004"/>
    </source>
</evidence>
<keyword evidence="10" id="KW-1185">Reference proteome</keyword>
<keyword evidence="6" id="KW-0496">Mitochondrion</keyword>
<dbReference type="PANTHER" id="PTHR13184">
    <property type="entry name" value="37S RIBOSOMAL PROTEIN S22"/>
    <property type="match status" value="1"/>
</dbReference>
<proteinExistence type="predicted"/>
<dbReference type="GO" id="GO:0046872">
    <property type="term" value="F:metal ion binding"/>
    <property type="evidence" value="ECO:0007669"/>
    <property type="project" value="UniProtKB-KW"/>
</dbReference>
<comment type="caution">
    <text evidence="9">The sequence shown here is derived from an EMBL/GenBank/DDBJ whole genome shotgun (WGS) entry which is preliminary data.</text>
</comment>
<dbReference type="AlphaFoldDB" id="A0AB34KF75"/>
<evidence type="ECO:0000256" key="3">
    <source>
        <dbReference type="ARBA" id="ARBA00022946"/>
    </source>
</evidence>
<dbReference type="GeneID" id="96009462"/>
<name>A0AB34KF75_9PEZI</name>
<dbReference type="Pfam" id="PF09243">
    <property type="entry name" value="Rsm22"/>
    <property type="match status" value="1"/>
</dbReference>
<keyword evidence="4" id="KW-0408">Iron</keyword>
<dbReference type="GO" id="GO:0051536">
    <property type="term" value="F:iron-sulfur cluster binding"/>
    <property type="evidence" value="ECO:0007669"/>
    <property type="project" value="UniProtKB-KW"/>
</dbReference>
<dbReference type="GO" id="GO:0003735">
    <property type="term" value="F:structural constituent of ribosome"/>
    <property type="evidence" value="ECO:0007669"/>
    <property type="project" value="TreeGrafter"/>
</dbReference>
<dbReference type="EMBL" id="JAAQHG020000036">
    <property type="protein sequence ID" value="KAL1583333.1"/>
    <property type="molecule type" value="Genomic_DNA"/>
</dbReference>
<dbReference type="InterPro" id="IPR052571">
    <property type="entry name" value="Mt_RNA_Methyltransferase"/>
</dbReference>
<comment type="function">
    <text evidence="7">Mitochondrial ribosome (mitoribosome) assembly factor. Binds at the interface of the head and body domains of the mitochondrial small ribosomal subunit (mt-SSU), occluding the mRNA channel and preventing compaction of the head domain towards the body. Probable inactive methyltransferase: retains the characteristic folding and ability to bind S-adenosyl-L-methionine, but it probably lost its methyltransferase activity.</text>
</comment>
<feature type="region of interest" description="Disordered" evidence="8">
    <location>
        <begin position="251"/>
        <end position="295"/>
    </location>
</feature>
<feature type="compositionally biased region" description="Acidic residues" evidence="8">
    <location>
        <begin position="74"/>
        <end position="85"/>
    </location>
</feature>
<feature type="region of interest" description="Disordered" evidence="8">
    <location>
        <begin position="50"/>
        <end position="86"/>
    </location>
</feature>
<evidence type="ECO:0000256" key="7">
    <source>
        <dbReference type="ARBA" id="ARBA00045681"/>
    </source>
</evidence>
<evidence type="ECO:0000256" key="5">
    <source>
        <dbReference type="ARBA" id="ARBA00023014"/>
    </source>
</evidence>
<evidence type="ECO:0000256" key="1">
    <source>
        <dbReference type="ARBA" id="ARBA00004173"/>
    </source>
</evidence>
<evidence type="ECO:0000313" key="9">
    <source>
        <dbReference type="EMBL" id="KAL1583333.1"/>
    </source>
</evidence>
<evidence type="ECO:0000313" key="10">
    <source>
        <dbReference type="Proteomes" id="UP000803884"/>
    </source>
</evidence>
<accession>A0AB34KF75</accession>
<protein>
    <submittedName>
        <fullName evidence="9">Uncharacterized protein</fullName>
    </submittedName>
</protein>
<dbReference type="Proteomes" id="UP000803884">
    <property type="component" value="Unassembled WGS sequence"/>
</dbReference>
<evidence type="ECO:0000256" key="6">
    <source>
        <dbReference type="ARBA" id="ARBA00023128"/>
    </source>
</evidence>
<gene>
    <name evidence="9" type="ORF">WHR41_08020</name>
</gene>
<evidence type="ECO:0000256" key="8">
    <source>
        <dbReference type="SAM" id="MobiDB-lite"/>
    </source>
</evidence>
<feature type="compositionally biased region" description="Basic residues" evidence="8">
    <location>
        <begin position="798"/>
        <end position="820"/>
    </location>
</feature>
<sequence>MLSRSFARSACASCRLRQSIAAKQLARTRLPVQTQAQARVHTQGSRAFSATANVQVRDRSRRPAARNATRRVEEEEQLEQDEDVDTSLSAEAERLGISDEQARLSKLLYLSSLKVGMSTERLVDLVGELQKETLTAQQRALEVRNAFGDVLPEGLLGDEEEKIYLMLYGEPRERLLEQDLEALEEEVAGELEAAEEEALEEEGTGVAKRGPDGQFEEVEFEDDEALVEEEVEDDEEIGLEDADARLAEDMREAAERGEDGVEVEEGEESDPTLRAHPLTAEGRFSTSPSSVQLPKDSFVDPIQQLISGTPPVHLKDSAHMAFGGIGLPYSTSTPSLAKTMQQKPMPFDATQGRMADIDANIFLAVLMPAMYATTMSALVESRKRLGTAWAESLVRKAEAGDLKILDAGGAGAGVMAVRDMLKAEWQRMHEDDLETSSNTGVAEASGKTGGESLQAPLGNATVLTGSDALRRRSSALLENTTFIPRLPDYFHTETAKETGKFDLVIAPHNLFSIREDWARKNHVDNLWSLVSAEGGLLVMLEKGIARGFEAIALAREHILNTYIASPSTEETAEDTEEGDIMWEEGEEPLRETGMIVAPCTNHTACPMYSGKNKGVIKGRKDICHFEQRYTRPPFLQKILNARDKNFEDVKFSYVALMRGRDLRIPATERTDPNFEKQATVVQGEEATDRAFAGYENLDLASGPNLSSLSLPRQILHPLKRRGHVILDLCTPAGSLERWTVPRSFSKRAFRDARKSSWGDLWALGAKTRVMRTARVGDKKRDRKAEKESEDEKPERRTLSKRMAKEKRRVKERKAGKKGRLLKGEIEVD</sequence>
<evidence type="ECO:0000256" key="2">
    <source>
        <dbReference type="ARBA" id="ARBA00022723"/>
    </source>
</evidence>
<dbReference type="GO" id="GO:0006412">
    <property type="term" value="P:translation"/>
    <property type="evidence" value="ECO:0007669"/>
    <property type="project" value="InterPro"/>
</dbReference>
<keyword evidence="2" id="KW-0479">Metal-binding</keyword>
<feature type="compositionally biased region" description="Basic and acidic residues" evidence="8">
    <location>
        <begin position="774"/>
        <end position="786"/>
    </location>
</feature>
<organism evidence="9 10">
    <name type="scientific">Cladosporium halotolerans</name>
    <dbReference type="NCBI Taxonomy" id="1052096"/>
    <lineage>
        <taxon>Eukaryota</taxon>
        <taxon>Fungi</taxon>
        <taxon>Dikarya</taxon>
        <taxon>Ascomycota</taxon>
        <taxon>Pezizomycotina</taxon>
        <taxon>Dothideomycetes</taxon>
        <taxon>Dothideomycetidae</taxon>
        <taxon>Cladosporiales</taxon>
        <taxon>Cladosporiaceae</taxon>
        <taxon>Cladosporium</taxon>
    </lineage>
</organism>